<accession>A0A9Q0QVU8</accession>
<evidence type="ECO:0000256" key="3">
    <source>
        <dbReference type="SAM" id="SignalP"/>
    </source>
</evidence>
<feature type="compositionally biased region" description="Polar residues" evidence="1">
    <location>
        <begin position="992"/>
        <end position="1009"/>
    </location>
</feature>
<comment type="caution">
    <text evidence="5">The sequence shown here is derived from an EMBL/GenBank/DDBJ whole genome shotgun (WGS) entry which is preliminary data.</text>
</comment>
<feature type="transmembrane region" description="Helical" evidence="2">
    <location>
        <begin position="694"/>
        <end position="717"/>
    </location>
</feature>
<protein>
    <recommendedName>
        <fullName evidence="4">Bacterial Ig-like domain-containing protein</fullName>
    </recommendedName>
</protein>
<keyword evidence="2" id="KW-0472">Membrane</keyword>
<keyword evidence="3" id="KW-0732">Signal</keyword>
<evidence type="ECO:0000256" key="2">
    <source>
        <dbReference type="SAM" id="Phobius"/>
    </source>
</evidence>
<dbReference type="OrthoDB" id="617191at2759"/>
<proteinExistence type="predicted"/>
<feature type="transmembrane region" description="Helical" evidence="2">
    <location>
        <begin position="626"/>
        <end position="647"/>
    </location>
</feature>
<keyword evidence="6" id="KW-1185">Reference proteome</keyword>
<dbReference type="EMBL" id="JAMYWD010000004">
    <property type="protein sequence ID" value="KAJ4973650.1"/>
    <property type="molecule type" value="Genomic_DNA"/>
</dbReference>
<dbReference type="PANTHER" id="PTHR34677">
    <property type="match status" value="1"/>
</dbReference>
<evidence type="ECO:0000259" key="4">
    <source>
        <dbReference type="Pfam" id="PF19078"/>
    </source>
</evidence>
<dbReference type="PANTHER" id="PTHR34677:SF1">
    <property type="entry name" value="TRANSMEMBRANE PROTEIN"/>
    <property type="match status" value="1"/>
</dbReference>
<keyword evidence="2" id="KW-0812">Transmembrane</keyword>
<evidence type="ECO:0000256" key="1">
    <source>
        <dbReference type="SAM" id="MobiDB-lite"/>
    </source>
</evidence>
<feature type="compositionally biased region" description="Basic and acidic residues" evidence="1">
    <location>
        <begin position="1026"/>
        <end position="1036"/>
    </location>
</feature>
<feature type="chain" id="PRO_5040168122" description="Bacterial Ig-like domain-containing protein" evidence="3">
    <location>
        <begin position="23"/>
        <end position="1083"/>
    </location>
</feature>
<dbReference type="Pfam" id="PF19078">
    <property type="entry name" value="Big_12"/>
    <property type="match status" value="1"/>
</dbReference>
<feature type="transmembrane region" description="Helical" evidence="2">
    <location>
        <begin position="884"/>
        <end position="903"/>
    </location>
</feature>
<evidence type="ECO:0000313" key="6">
    <source>
        <dbReference type="Proteomes" id="UP001141806"/>
    </source>
</evidence>
<name>A0A9Q0QVU8_9MAGN</name>
<dbReference type="AlphaFoldDB" id="A0A9Q0QVU8"/>
<feature type="transmembrane region" description="Helical" evidence="2">
    <location>
        <begin position="915"/>
        <end position="936"/>
    </location>
</feature>
<sequence length="1083" mass="118983">MGLAALLLLDFLSFFFLLCCLGVHSGSSEFSVNFLDAPPEFSPLTSATFVFEVLEGQNGDICRNCCIKCKLDDQISSDCEAKKASYRGLRDGGHFFEVCVNGTQGASCASYNWTVDTVHPTADVTATTSFTNALNVTVNISFSEPCIGGGGFGCLSVNTCNLLVYGAGRVIPSTFKILQPDLKFSLLVGLSSSVNYGRIIGVMDKNFCTDSAGNLFTRTANSSFFVHFDRRNVFLNLRTRIPEQLLQINGDTRTVEATNNSKNLKVYLYFSDPVLNSSAEILTSLQTSQGLLLPTNGMSLGNRRFGFLVKNISSVAIVTISFNSSTIISRHGTPISSIAPVTFLYDCQRPSVRLTTTSNTRTREHNASVLIKFAKPVFGFNSSAVSISGGHLQSFQEISRSTYTVLIHATDNYVSIHVAENITGDVAGNRNLASNMLQVRQYSVPSVSSAFSIFAVTAFAVTASASGLLTLSTASLQSIGALSDLSSSTSDPARNLFRITCHIQVFALSRWLAVAVPVEYYEFARGLEWTIPYLSLPWESGRLQSVIVGSNLPAMTHSVMLENDKGTDKNVRSPNGDLDMSASIFGLPLTPMEYRSYFESQNIKPEGDDILDHKNSNGWREFNRNIFWLAVIGGSLILLHAIVLFILRLRKKSSEKQGSYGVLIFPRFEIFLMLLALPCVCQASAAVIKGGTTSGVIVGVLLLGVESFLLLALLLFLSAGITLGKLLQYKEVHQEGQQFHWYQEIVRVTLGPGKRGQWTWKNQLNSIYPTMLGPLFEDLRGPPKYMLTQISGGNPKKQGERIIASDDETEDAEAPFIQKLFGILRIYYTFFETVKRFALGIVVGASSVDTTSRAPALTLLCISSFQLFFIVLKKPFIKKKVQLVEILTIASEVGIFSICVVLSEKEFSSRDETRIGIFMLLLFLIGFSVQMINEWYALYRQTLQLSPANSFLSGLRTAGVGLLLILIPCNHVKNLDNEFPLNQSGNEERESSVTFGDQNRSSGSKSSGTPDRPWMKQLRAMAKASFSKEEQRDPKDPSTSQTQGSGFWSGKRSGSSSMTSSADFKPRKSRSLYKDLEAIFSSK</sequence>
<feature type="domain" description="Bacterial Ig-like" evidence="4">
    <location>
        <begin position="346"/>
        <end position="437"/>
    </location>
</feature>
<organism evidence="5 6">
    <name type="scientific">Protea cynaroides</name>
    <dbReference type="NCBI Taxonomy" id="273540"/>
    <lineage>
        <taxon>Eukaryota</taxon>
        <taxon>Viridiplantae</taxon>
        <taxon>Streptophyta</taxon>
        <taxon>Embryophyta</taxon>
        <taxon>Tracheophyta</taxon>
        <taxon>Spermatophyta</taxon>
        <taxon>Magnoliopsida</taxon>
        <taxon>Proteales</taxon>
        <taxon>Proteaceae</taxon>
        <taxon>Protea</taxon>
    </lineage>
</organism>
<dbReference type="InterPro" id="IPR044048">
    <property type="entry name" value="Big_12"/>
</dbReference>
<evidence type="ECO:0000313" key="5">
    <source>
        <dbReference type="EMBL" id="KAJ4973650.1"/>
    </source>
</evidence>
<feature type="region of interest" description="Disordered" evidence="1">
    <location>
        <begin position="982"/>
        <end position="1068"/>
    </location>
</feature>
<dbReference type="Proteomes" id="UP001141806">
    <property type="component" value="Unassembled WGS sequence"/>
</dbReference>
<keyword evidence="2" id="KW-1133">Transmembrane helix</keyword>
<reference evidence="5" key="1">
    <citation type="journal article" date="2023" name="Plant J.">
        <title>The genome of the king protea, Protea cynaroides.</title>
        <authorList>
            <person name="Chang J."/>
            <person name="Duong T.A."/>
            <person name="Schoeman C."/>
            <person name="Ma X."/>
            <person name="Roodt D."/>
            <person name="Barker N."/>
            <person name="Li Z."/>
            <person name="Van de Peer Y."/>
            <person name="Mizrachi E."/>
        </authorList>
    </citation>
    <scope>NUCLEOTIDE SEQUENCE</scope>
    <source>
        <tissue evidence="5">Young leaves</tissue>
    </source>
</reference>
<feature type="signal peptide" evidence="3">
    <location>
        <begin position="1"/>
        <end position="22"/>
    </location>
</feature>
<gene>
    <name evidence="5" type="ORF">NE237_006824</name>
</gene>
<feature type="transmembrane region" description="Helical" evidence="2">
    <location>
        <begin position="668"/>
        <end position="688"/>
    </location>
</feature>
<feature type="compositionally biased region" description="Low complexity" evidence="1">
    <location>
        <begin position="1044"/>
        <end position="1061"/>
    </location>
</feature>
<feature type="transmembrane region" description="Helical" evidence="2">
    <location>
        <begin position="854"/>
        <end position="872"/>
    </location>
</feature>